<dbReference type="PANTHER" id="PTHR47584:SF17">
    <property type="entry name" value="MYB_SANT-LIKE DNA-BINDING DOMAIN PROTEIN"/>
    <property type="match status" value="1"/>
</dbReference>
<feature type="region of interest" description="Disordered" evidence="1">
    <location>
        <begin position="189"/>
        <end position="245"/>
    </location>
</feature>
<evidence type="ECO:0000256" key="1">
    <source>
        <dbReference type="SAM" id="MobiDB-lite"/>
    </source>
</evidence>
<dbReference type="PANTHER" id="PTHR47584">
    <property type="match status" value="1"/>
</dbReference>
<keyword evidence="3" id="KW-1185">Reference proteome</keyword>
<feature type="region of interest" description="Disordered" evidence="1">
    <location>
        <begin position="1"/>
        <end position="41"/>
    </location>
</feature>
<gene>
    <name evidence="2" type="ORF">V5N11_020463</name>
</gene>
<organism evidence="2 3">
    <name type="scientific">Cardamine amara subsp. amara</name>
    <dbReference type="NCBI Taxonomy" id="228776"/>
    <lineage>
        <taxon>Eukaryota</taxon>
        <taxon>Viridiplantae</taxon>
        <taxon>Streptophyta</taxon>
        <taxon>Embryophyta</taxon>
        <taxon>Tracheophyta</taxon>
        <taxon>Spermatophyta</taxon>
        <taxon>Magnoliopsida</taxon>
        <taxon>eudicotyledons</taxon>
        <taxon>Gunneridae</taxon>
        <taxon>Pentapetalae</taxon>
        <taxon>rosids</taxon>
        <taxon>malvids</taxon>
        <taxon>Brassicales</taxon>
        <taxon>Brassicaceae</taxon>
        <taxon>Cardamineae</taxon>
        <taxon>Cardamine</taxon>
    </lineage>
</organism>
<dbReference type="Proteomes" id="UP001558713">
    <property type="component" value="Unassembled WGS sequence"/>
</dbReference>
<evidence type="ECO:0008006" key="4">
    <source>
        <dbReference type="Google" id="ProtNLM"/>
    </source>
</evidence>
<feature type="compositionally biased region" description="Acidic residues" evidence="1">
    <location>
        <begin position="195"/>
        <end position="210"/>
    </location>
</feature>
<dbReference type="InterPro" id="IPR045026">
    <property type="entry name" value="LIMYB"/>
</dbReference>
<comment type="caution">
    <text evidence="2">The sequence shown here is derived from an EMBL/GenBank/DDBJ whole genome shotgun (WGS) entry which is preliminary data.</text>
</comment>
<name>A0ABD1AUM2_CARAN</name>
<evidence type="ECO:0000313" key="2">
    <source>
        <dbReference type="EMBL" id="KAL1202546.1"/>
    </source>
</evidence>
<proteinExistence type="predicted"/>
<dbReference type="AlphaFoldDB" id="A0ABD1AUM2"/>
<evidence type="ECO:0000313" key="3">
    <source>
        <dbReference type="Proteomes" id="UP001558713"/>
    </source>
</evidence>
<sequence length="421" mass="48404">MSERNMRSKNGHTATRGRSKGKGKSTDEPERSKGKDKSTDEPKYVWSPRYTEIFLELVNNELKGKNYAVRVPDNPGKKRIEENFYERTGEKLTWKPEMKNRIDYMRTLWHINSILINRTGISVINEKINMPELWWNDRIAEFGKNGRFVRVLQSKPLPFKEILDEIYSKHDVEQYDRYSPHTLRVHLQQSQNEGGSDDDVEVDDGSEDNGSEIPLELSSDDEFPSDGPSPTPTTKEQAQSCPFRINRSNLGVRKTTIRRPNRKRNNFETQVQTRFQPLEESRTGLLDVLWSRHNPKASFGDALAELELLAVKQMGKFWWEANRLLMNDEDVRDGFMKLRSEEYKIQFLERLVGIDRYGLPCDIINLRGPASIITPVPATHSQMAGISNIASSSYCPGYRMFEMSSSGTSFSTLLGLSPQTQ</sequence>
<accession>A0ABD1AUM2</accession>
<feature type="compositionally biased region" description="Basic residues" evidence="1">
    <location>
        <begin position="7"/>
        <end position="23"/>
    </location>
</feature>
<reference evidence="2 3" key="1">
    <citation type="submission" date="2024-04" db="EMBL/GenBank/DDBJ databases">
        <title>Genome assembly C_amara_ONT_v2.</title>
        <authorList>
            <person name="Yant L."/>
            <person name="Moore C."/>
            <person name="Slenker M."/>
        </authorList>
    </citation>
    <scope>NUCLEOTIDE SEQUENCE [LARGE SCALE GENOMIC DNA]</scope>
    <source>
        <tissue evidence="2">Leaf</tissue>
    </source>
</reference>
<feature type="compositionally biased region" description="Basic and acidic residues" evidence="1">
    <location>
        <begin position="24"/>
        <end position="41"/>
    </location>
</feature>
<dbReference type="EMBL" id="JBANAX010000575">
    <property type="protein sequence ID" value="KAL1202546.1"/>
    <property type="molecule type" value="Genomic_DNA"/>
</dbReference>
<protein>
    <recommendedName>
        <fullName evidence="4">Myb/SANT-like domain-containing protein</fullName>
    </recommendedName>
</protein>